<dbReference type="EMBL" id="CACVBM020001385">
    <property type="protein sequence ID" value="CAA7048427.1"/>
    <property type="molecule type" value="Genomic_DNA"/>
</dbReference>
<gene>
    <name evidence="2" type="ORF">MERR_LOCUS35662</name>
</gene>
<sequence length="173" mass="20572">MKPKGHTLRKTHFLIPFVTSINCSDVADLPHQRLSVLYDELTLLKRRMKDFKEARTTDTIDLCSLFKLVQVWTWERFKELQTKPNRLLKGDEPRMARWDDLKQERESIVRQILDKSNSFEWRSFTLKKLCGYLFLPILMMSLSPLLDASRFVSLLELILWNITFQIGWLYSSC</sequence>
<protein>
    <recommendedName>
        <fullName evidence="1">Aminotransferase-like plant mobile domain-containing protein</fullName>
    </recommendedName>
</protein>
<evidence type="ECO:0000259" key="1">
    <source>
        <dbReference type="Pfam" id="PF10536"/>
    </source>
</evidence>
<proteinExistence type="predicted"/>
<dbReference type="Proteomes" id="UP000467841">
    <property type="component" value="Unassembled WGS sequence"/>
</dbReference>
<dbReference type="GO" id="GO:0010073">
    <property type="term" value="P:meristem maintenance"/>
    <property type="evidence" value="ECO:0007669"/>
    <property type="project" value="InterPro"/>
</dbReference>
<accession>A0A6D2K945</accession>
<dbReference type="PANTHER" id="PTHR46033:SF73">
    <property type="entry name" value="AMINOTRANSFERASE-LIKE, MOBILE DOMAIN PROTEIN-RELATED"/>
    <property type="match status" value="1"/>
</dbReference>
<comment type="caution">
    <text evidence="2">The sequence shown here is derived from an EMBL/GenBank/DDBJ whole genome shotgun (WGS) entry which is preliminary data.</text>
</comment>
<feature type="domain" description="Aminotransferase-like plant mobile" evidence="1">
    <location>
        <begin position="34"/>
        <end position="126"/>
    </location>
</feature>
<dbReference type="InterPro" id="IPR019557">
    <property type="entry name" value="AminoTfrase-like_pln_mobile"/>
</dbReference>
<dbReference type="AlphaFoldDB" id="A0A6D2K945"/>
<evidence type="ECO:0000313" key="3">
    <source>
        <dbReference type="Proteomes" id="UP000467841"/>
    </source>
</evidence>
<dbReference type="Pfam" id="PF10536">
    <property type="entry name" value="PMD"/>
    <property type="match status" value="1"/>
</dbReference>
<dbReference type="InterPro" id="IPR044824">
    <property type="entry name" value="MAIN-like"/>
</dbReference>
<organism evidence="2 3">
    <name type="scientific">Microthlaspi erraticum</name>
    <dbReference type="NCBI Taxonomy" id="1685480"/>
    <lineage>
        <taxon>Eukaryota</taxon>
        <taxon>Viridiplantae</taxon>
        <taxon>Streptophyta</taxon>
        <taxon>Embryophyta</taxon>
        <taxon>Tracheophyta</taxon>
        <taxon>Spermatophyta</taxon>
        <taxon>Magnoliopsida</taxon>
        <taxon>eudicotyledons</taxon>
        <taxon>Gunneridae</taxon>
        <taxon>Pentapetalae</taxon>
        <taxon>rosids</taxon>
        <taxon>malvids</taxon>
        <taxon>Brassicales</taxon>
        <taxon>Brassicaceae</taxon>
        <taxon>Coluteocarpeae</taxon>
        <taxon>Microthlaspi</taxon>
    </lineage>
</organism>
<reference evidence="2" key="1">
    <citation type="submission" date="2020-01" db="EMBL/GenBank/DDBJ databases">
        <authorList>
            <person name="Mishra B."/>
        </authorList>
    </citation>
    <scope>NUCLEOTIDE SEQUENCE [LARGE SCALE GENOMIC DNA]</scope>
</reference>
<keyword evidence="3" id="KW-1185">Reference proteome</keyword>
<dbReference type="PANTHER" id="PTHR46033">
    <property type="entry name" value="PROTEIN MAIN-LIKE 2"/>
    <property type="match status" value="1"/>
</dbReference>
<name>A0A6D2K945_9BRAS</name>
<evidence type="ECO:0000313" key="2">
    <source>
        <dbReference type="EMBL" id="CAA7048427.1"/>
    </source>
</evidence>
<dbReference type="OrthoDB" id="1572276at2759"/>